<evidence type="ECO:0000256" key="19">
    <source>
        <dbReference type="ARBA" id="ARBA00032556"/>
    </source>
</evidence>
<dbReference type="InterPro" id="IPR017850">
    <property type="entry name" value="Alkaline_phosphatase_core_sf"/>
</dbReference>
<evidence type="ECO:0000256" key="6">
    <source>
        <dbReference type="ARBA" id="ARBA00022553"/>
    </source>
</evidence>
<dbReference type="GO" id="GO:0005886">
    <property type="term" value="C:plasma membrane"/>
    <property type="evidence" value="ECO:0007669"/>
    <property type="project" value="UniProtKB-SubCell"/>
</dbReference>
<keyword evidence="13" id="KW-0443">Lipid metabolism</keyword>
<dbReference type="PANTHER" id="PTHR10151">
    <property type="entry name" value="ECTONUCLEOTIDE PYROPHOSPHATASE/PHOSPHODIESTERASE"/>
    <property type="match status" value="1"/>
</dbReference>
<keyword evidence="16" id="KW-0325">Glycoprotein</keyword>
<keyword evidence="9" id="KW-0732">Signal</keyword>
<keyword evidence="17" id="KW-0449">Lipoprotein</keyword>
<keyword evidence="15" id="KW-1015">Disulfide bond</keyword>
<protein>
    <recommendedName>
        <fullName evidence="4">glycerophosphocholine cholinephosphodiesterase</fullName>
        <ecNumber evidence="4">3.1.4.38</ecNumber>
    </recommendedName>
    <alternativeName>
        <fullName evidence="19">Choline-specific glycerophosphodiester phosphodiesterase</fullName>
    </alternativeName>
    <alternativeName>
        <fullName evidence="18">Ectonucleotide pyrophosphatase/phosphodiesterase family member 6</fullName>
    </alternativeName>
</protein>
<evidence type="ECO:0000256" key="30">
    <source>
        <dbReference type="ARBA" id="ARBA00049092"/>
    </source>
</evidence>
<keyword evidence="5" id="KW-1003">Cell membrane</keyword>
<comment type="catalytic activity">
    <reaction evidence="29">
        <text>sn-glycerol 3-phosphocholine + H2O = phosphocholine + glycerol + H(+)</text>
        <dbReference type="Rhea" id="RHEA:19545"/>
        <dbReference type="ChEBI" id="CHEBI:15377"/>
        <dbReference type="ChEBI" id="CHEBI:15378"/>
        <dbReference type="ChEBI" id="CHEBI:16870"/>
        <dbReference type="ChEBI" id="CHEBI:17754"/>
        <dbReference type="ChEBI" id="CHEBI:295975"/>
        <dbReference type="EC" id="3.1.4.38"/>
    </reaction>
    <physiologicalReaction direction="left-to-right" evidence="29">
        <dbReference type="Rhea" id="RHEA:19546"/>
    </physiologicalReaction>
</comment>
<comment type="catalytic activity">
    <reaction evidence="31">
        <text>1-(5Z,8Z,11Z,14Z-eicosatetraenoyl)-sn-glycero-3-phosphocholine + H2O = 1-(5Z,8Z,11Z,14Z-eicosatetraenoyl)-sn-glycerol + phosphocholine + H(+)</text>
        <dbReference type="Rhea" id="RHEA:41003"/>
        <dbReference type="ChEBI" id="CHEBI:15377"/>
        <dbReference type="ChEBI" id="CHEBI:15378"/>
        <dbReference type="ChEBI" id="CHEBI:34071"/>
        <dbReference type="ChEBI" id="CHEBI:74344"/>
        <dbReference type="ChEBI" id="CHEBI:295975"/>
    </reaction>
    <physiologicalReaction direction="left-to-right" evidence="31">
        <dbReference type="Rhea" id="RHEA:41004"/>
    </physiologicalReaction>
</comment>
<comment type="catalytic activity">
    <reaction evidence="24">
        <text>a 1-O-alkyl-sn-glycero-3-phosphocholine + H2O = a 1-O-alkyl-sn-glycerol + phosphocholine + H(+)</text>
        <dbReference type="Rhea" id="RHEA:36083"/>
        <dbReference type="ChEBI" id="CHEBI:15377"/>
        <dbReference type="ChEBI" id="CHEBI:15378"/>
        <dbReference type="ChEBI" id="CHEBI:15850"/>
        <dbReference type="ChEBI" id="CHEBI:30909"/>
        <dbReference type="ChEBI" id="CHEBI:295975"/>
    </reaction>
    <physiologicalReaction direction="left-to-right" evidence="24">
        <dbReference type="Rhea" id="RHEA:36084"/>
    </physiologicalReaction>
</comment>
<name>A0ABD0PSQ0_CIRMR</name>
<dbReference type="GO" id="GO:0098552">
    <property type="term" value="C:side of membrane"/>
    <property type="evidence" value="ECO:0007669"/>
    <property type="project" value="UniProtKB-KW"/>
</dbReference>
<dbReference type="GO" id="GO:0047390">
    <property type="term" value="F:glycerophosphocholine cholinephosphodiesterase activity"/>
    <property type="evidence" value="ECO:0007669"/>
    <property type="project" value="UniProtKB-EC"/>
</dbReference>
<evidence type="ECO:0000256" key="10">
    <source>
        <dbReference type="ARBA" id="ARBA00022801"/>
    </source>
</evidence>
<evidence type="ECO:0000256" key="1">
    <source>
        <dbReference type="ARBA" id="ARBA00001947"/>
    </source>
</evidence>
<comment type="subcellular location">
    <subcellularLocation>
        <location evidence="2">Cell membrane</location>
        <topology evidence="2">Lipid-anchor</topology>
        <topology evidence="2">GPI-anchor</topology>
    </subcellularLocation>
</comment>
<evidence type="ECO:0000256" key="5">
    <source>
        <dbReference type="ARBA" id="ARBA00022475"/>
    </source>
</evidence>
<evidence type="ECO:0000256" key="20">
    <source>
        <dbReference type="ARBA" id="ARBA00046203"/>
    </source>
</evidence>
<keyword evidence="12" id="KW-0442">Lipid degradation</keyword>
<evidence type="ECO:0000313" key="33">
    <source>
        <dbReference type="Proteomes" id="UP001529510"/>
    </source>
</evidence>
<feature type="non-terminal residue" evidence="32">
    <location>
        <position position="52"/>
    </location>
</feature>
<proteinExistence type="inferred from homology"/>
<evidence type="ECO:0000256" key="23">
    <source>
        <dbReference type="ARBA" id="ARBA00047482"/>
    </source>
</evidence>
<comment type="catalytic activity">
    <reaction evidence="27">
        <text>1-hexadecanoyl-sn-glycero-3-phosphocholine + H2O = 1-hexadecanoyl-sn-glycerol + phosphocholine + H(+)</text>
        <dbReference type="Rhea" id="RHEA:41119"/>
        <dbReference type="ChEBI" id="CHEBI:15377"/>
        <dbReference type="ChEBI" id="CHEBI:15378"/>
        <dbReference type="ChEBI" id="CHEBI:72998"/>
        <dbReference type="ChEBI" id="CHEBI:75542"/>
        <dbReference type="ChEBI" id="CHEBI:295975"/>
    </reaction>
    <physiologicalReaction direction="left-to-right" evidence="27">
        <dbReference type="Rhea" id="RHEA:41120"/>
    </physiologicalReaction>
</comment>
<evidence type="ECO:0000256" key="21">
    <source>
        <dbReference type="ARBA" id="ARBA00047290"/>
    </source>
</evidence>
<keyword evidence="6" id="KW-0597">Phosphoprotein</keyword>
<dbReference type="GO" id="GO:0046872">
    <property type="term" value="F:metal ion binding"/>
    <property type="evidence" value="ECO:0007669"/>
    <property type="project" value="UniProtKB-KW"/>
</dbReference>
<keyword evidence="33" id="KW-1185">Reference proteome</keyword>
<sequence>MTGNYMWDKDTMKEFLIGTNPDSRLPLWWDGSEPLWVTMQKRGKRAYMYYWP</sequence>
<evidence type="ECO:0000256" key="25">
    <source>
        <dbReference type="ARBA" id="ARBA00047600"/>
    </source>
</evidence>
<dbReference type="SUPFAM" id="SSF53649">
    <property type="entry name" value="Alkaline phosphatase-like"/>
    <property type="match status" value="1"/>
</dbReference>
<comment type="catalytic activity">
    <reaction evidence="30">
        <text>1-(9Z,12Z)-octadecadienoyl-sn-glycero-3-phosphocholine + H2O = 1-(9Z,12Z-octadecadienoyl)-sn-glycerol + phosphocholine + H(+)</text>
        <dbReference type="Rhea" id="RHEA:41115"/>
        <dbReference type="ChEBI" id="CHEBI:15377"/>
        <dbReference type="ChEBI" id="CHEBI:15378"/>
        <dbReference type="ChEBI" id="CHEBI:28733"/>
        <dbReference type="ChEBI" id="CHEBI:75561"/>
        <dbReference type="ChEBI" id="CHEBI:295975"/>
    </reaction>
    <physiologicalReaction direction="left-to-right" evidence="30">
        <dbReference type="Rhea" id="RHEA:41116"/>
    </physiologicalReaction>
</comment>
<evidence type="ECO:0000256" key="27">
    <source>
        <dbReference type="ARBA" id="ARBA00048209"/>
    </source>
</evidence>
<evidence type="ECO:0000256" key="17">
    <source>
        <dbReference type="ARBA" id="ARBA00023288"/>
    </source>
</evidence>
<evidence type="ECO:0000256" key="29">
    <source>
        <dbReference type="ARBA" id="ARBA00048703"/>
    </source>
</evidence>
<evidence type="ECO:0000256" key="15">
    <source>
        <dbReference type="ARBA" id="ARBA00023157"/>
    </source>
</evidence>
<dbReference type="Pfam" id="PF01663">
    <property type="entry name" value="Phosphodiest"/>
    <property type="match status" value="1"/>
</dbReference>
<evidence type="ECO:0000313" key="32">
    <source>
        <dbReference type="EMBL" id="KAL0176373.1"/>
    </source>
</evidence>
<comment type="catalytic activity">
    <reaction evidence="23">
        <text>glycero-2-phosphocholine + H2O = phosphocholine + glycerol + H(+)</text>
        <dbReference type="Rhea" id="RHEA:61684"/>
        <dbReference type="ChEBI" id="CHEBI:15377"/>
        <dbReference type="ChEBI" id="CHEBI:15378"/>
        <dbReference type="ChEBI" id="CHEBI:17754"/>
        <dbReference type="ChEBI" id="CHEBI:144950"/>
        <dbReference type="ChEBI" id="CHEBI:295975"/>
    </reaction>
    <physiologicalReaction direction="left-to-right" evidence="23">
        <dbReference type="Rhea" id="RHEA:61685"/>
    </physiologicalReaction>
</comment>
<comment type="catalytic activity">
    <reaction evidence="26">
        <text>1-tetradecanoyl-sn-glycero-3-phosphocholine + H2O = 1-tetradecanoyl-sn-glycerol + phosphocholine + H(+)</text>
        <dbReference type="Rhea" id="RHEA:40999"/>
        <dbReference type="ChEBI" id="CHEBI:15377"/>
        <dbReference type="ChEBI" id="CHEBI:15378"/>
        <dbReference type="ChEBI" id="CHEBI:64489"/>
        <dbReference type="ChEBI" id="CHEBI:75536"/>
        <dbReference type="ChEBI" id="CHEBI:295975"/>
    </reaction>
    <physiologicalReaction direction="left-to-right" evidence="26">
        <dbReference type="Rhea" id="RHEA:41000"/>
    </physiologicalReaction>
</comment>
<evidence type="ECO:0000256" key="4">
    <source>
        <dbReference type="ARBA" id="ARBA00012318"/>
    </source>
</evidence>
<evidence type="ECO:0000256" key="13">
    <source>
        <dbReference type="ARBA" id="ARBA00023098"/>
    </source>
</evidence>
<comment type="catalytic activity">
    <reaction evidence="21">
        <text>1-dodecanoyl-sn-glycero-3-phosphocholine + H2O = 1-dodecanoyl-sn-glycerol + phosphocholine + H(+)</text>
        <dbReference type="Rhea" id="RHEA:41127"/>
        <dbReference type="ChEBI" id="CHEBI:15377"/>
        <dbReference type="ChEBI" id="CHEBI:15378"/>
        <dbReference type="ChEBI" id="CHEBI:74966"/>
        <dbReference type="ChEBI" id="CHEBI:75529"/>
        <dbReference type="ChEBI" id="CHEBI:295975"/>
    </reaction>
    <physiologicalReaction direction="left-to-right" evidence="21">
        <dbReference type="Rhea" id="RHEA:41128"/>
    </physiologicalReaction>
</comment>
<keyword evidence="7" id="KW-0336">GPI-anchor</keyword>
<keyword evidence="8" id="KW-0479">Metal-binding</keyword>
<evidence type="ECO:0000256" key="14">
    <source>
        <dbReference type="ARBA" id="ARBA00023136"/>
    </source>
</evidence>
<evidence type="ECO:0000256" key="12">
    <source>
        <dbReference type="ARBA" id="ARBA00022963"/>
    </source>
</evidence>
<comment type="similarity">
    <text evidence="3">Belongs to the nucleotide pyrophosphatase/phosphodiesterase family.</text>
</comment>
<dbReference type="Gene3D" id="3.40.720.10">
    <property type="entry name" value="Alkaline Phosphatase, subunit A"/>
    <property type="match status" value="1"/>
</dbReference>
<comment type="catalytic activity">
    <reaction evidence="28">
        <text>sphing-4-enine-phosphocholine + H2O = sphing-4-enine + phosphocholine + H(+)</text>
        <dbReference type="Rhea" id="RHEA:41095"/>
        <dbReference type="ChEBI" id="CHEBI:15377"/>
        <dbReference type="ChEBI" id="CHEBI:15378"/>
        <dbReference type="ChEBI" id="CHEBI:57756"/>
        <dbReference type="ChEBI" id="CHEBI:58906"/>
        <dbReference type="ChEBI" id="CHEBI:295975"/>
    </reaction>
    <physiologicalReaction direction="left-to-right" evidence="28">
        <dbReference type="Rhea" id="RHEA:41096"/>
    </physiologicalReaction>
</comment>
<evidence type="ECO:0000256" key="16">
    <source>
        <dbReference type="ARBA" id="ARBA00023180"/>
    </source>
</evidence>
<dbReference type="PANTHER" id="PTHR10151:SF66">
    <property type="entry name" value="GLYCEROPHOSPHOCHOLINE CHOLINEPHOSPHODIESTERASE ENPP6"/>
    <property type="match status" value="1"/>
</dbReference>
<comment type="cofactor">
    <cofactor evidence="1">
        <name>Zn(2+)</name>
        <dbReference type="ChEBI" id="CHEBI:29105"/>
    </cofactor>
</comment>
<dbReference type="GO" id="GO:0016042">
    <property type="term" value="P:lipid catabolic process"/>
    <property type="evidence" value="ECO:0007669"/>
    <property type="project" value="UniProtKB-KW"/>
</dbReference>
<accession>A0ABD0PSQ0</accession>
<comment type="catalytic activity">
    <reaction evidence="25">
        <text>a 1-acyl-sn-glycero-3-phosphocholine + H2O = a 1-acyl-sn-glycerol + phosphocholine + H(+)</text>
        <dbReference type="Rhea" id="RHEA:44720"/>
        <dbReference type="ChEBI" id="CHEBI:15377"/>
        <dbReference type="ChEBI" id="CHEBI:15378"/>
        <dbReference type="ChEBI" id="CHEBI:58168"/>
        <dbReference type="ChEBI" id="CHEBI:64683"/>
        <dbReference type="ChEBI" id="CHEBI:295975"/>
    </reaction>
    <physiologicalReaction direction="left-to-right" evidence="25">
        <dbReference type="Rhea" id="RHEA:44721"/>
    </physiologicalReaction>
</comment>
<evidence type="ECO:0000256" key="3">
    <source>
        <dbReference type="ARBA" id="ARBA00010594"/>
    </source>
</evidence>
<evidence type="ECO:0000256" key="11">
    <source>
        <dbReference type="ARBA" id="ARBA00022833"/>
    </source>
</evidence>
<evidence type="ECO:0000256" key="31">
    <source>
        <dbReference type="ARBA" id="ARBA00049320"/>
    </source>
</evidence>
<keyword evidence="14" id="KW-0472">Membrane</keyword>
<evidence type="ECO:0000256" key="9">
    <source>
        <dbReference type="ARBA" id="ARBA00022729"/>
    </source>
</evidence>
<keyword evidence="10" id="KW-0378">Hydrolase</keyword>
<dbReference type="EC" id="3.1.4.38" evidence="4"/>
<evidence type="ECO:0000256" key="2">
    <source>
        <dbReference type="ARBA" id="ARBA00004609"/>
    </source>
</evidence>
<evidence type="ECO:0000256" key="8">
    <source>
        <dbReference type="ARBA" id="ARBA00022723"/>
    </source>
</evidence>
<evidence type="ECO:0000256" key="22">
    <source>
        <dbReference type="ARBA" id="ARBA00047322"/>
    </source>
</evidence>
<comment type="function">
    <text evidence="20">Choline-specific glycerophosphodiesterase that hydrolyzes glycerophosphocholine (GPC) and lysophosphatidylcholine (LPC) and contributes to supplying choline to the cells. Has a preference for LPC with short (12:0 and 14:0) or polyunsaturated (18:2 and 20:4) fatty acids. In vitro, hydrolyzes only choline-containing lysophospholipids, such as sphingosylphosphorylcholine (SPC), platelet-activating factor (PAF) and lysoPAF, but not other lysophospholipids.</text>
</comment>
<reference evidence="32 33" key="1">
    <citation type="submission" date="2024-05" db="EMBL/GenBank/DDBJ databases">
        <title>Genome sequencing and assembly of Indian major carp, Cirrhinus mrigala (Hamilton, 1822).</title>
        <authorList>
            <person name="Mohindra V."/>
            <person name="Chowdhury L.M."/>
            <person name="Lal K."/>
            <person name="Jena J.K."/>
        </authorList>
    </citation>
    <scope>NUCLEOTIDE SEQUENCE [LARGE SCALE GENOMIC DNA]</scope>
    <source>
        <strain evidence="32">CM1030</strain>
        <tissue evidence="32">Blood</tissue>
    </source>
</reference>
<comment type="catalytic activity">
    <reaction evidence="22">
        <text>1-(9Z-octadecenoyl)-sn-glycero-3-phosphocholine + H2O = 1-(9Z-octadecenoyl)-sn-glycerol + phosphocholine + H(+)</text>
        <dbReference type="Rhea" id="RHEA:41091"/>
        <dbReference type="ChEBI" id="CHEBI:15377"/>
        <dbReference type="ChEBI" id="CHEBI:15378"/>
        <dbReference type="ChEBI" id="CHEBI:28610"/>
        <dbReference type="ChEBI" id="CHEBI:75757"/>
        <dbReference type="ChEBI" id="CHEBI:295975"/>
    </reaction>
    <physiologicalReaction direction="left-to-right" evidence="22">
        <dbReference type="Rhea" id="RHEA:41092"/>
    </physiologicalReaction>
</comment>
<organism evidence="32 33">
    <name type="scientific">Cirrhinus mrigala</name>
    <name type="common">Mrigala</name>
    <dbReference type="NCBI Taxonomy" id="683832"/>
    <lineage>
        <taxon>Eukaryota</taxon>
        <taxon>Metazoa</taxon>
        <taxon>Chordata</taxon>
        <taxon>Craniata</taxon>
        <taxon>Vertebrata</taxon>
        <taxon>Euteleostomi</taxon>
        <taxon>Actinopterygii</taxon>
        <taxon>Neopterygii</taxon>
        <taxon>Teleostei</taxon>
        <taxon>Ostariophysi</taxon>
        <taxon>Cypriniformes</taxon>
        <taxon>Cyprinidae</taxon>
        <taxon>Labeoninae</taxon>
        <taxon>Labeonini</taxon>
        <taxon>Cirrhinus</taxon>
    </lineage>
</organism>
<evidence type="ECO:0000256" key="18">
    <source>
        <dbReference type="ARBA" id="ARBA00031167"/>
    </source>
</evidence>
<dbReference type="InterPro" id="IPR002591">
    <property type="entry name" value="Phosphodiest/P_Trfase"/>
</dbReference>
<gene>
    <name evidence="32" type="ORF">M9458_028703</name>
</gene>
<dbReference type="Proteomes" id="UP001529510">
    <property type="component" value="Unassembled WGS sequence"/>
</dbReference>
<comment type="caution">
    <text evidence="32">The sequence shown here is derived from an EMBL/GenBank/DDBJ whole genome shotgun (WGS) entry which is preliminary data.</text>
</comment>
<evidence type="ECO:0000256" key="24">
    <source>
        <dbReference type="ARBA" id="ARBA00047494"/>
    </source>
</evidence>
<evidence type="ECO:0000256" key="7">
    <source>
        <dbReference type="ARBA" id="ARBA00022622"/>
    </source>
</evidence>
<keyword evidence="11" id="KW-0862">Zinc</keyword>
<evidence type="ECO:0000256" key="26">
    <source>
        <dbReference type="ARBA" id="ARBA00047779"/>
    </source>
</evidence>
<dbReference type="AlphaFoldDB" id="A0ABD0PSQ0"/>
<evidence type="ECO:0000256" key="28">
    <source>
        <dbReference type="ARBA" id="ARBA00048234"/>
    </source>
</evidence>
<dbReference type="EMBL" id="JAMKFB020000014">
    <property type="protein sequence ID" value="KAL0176373.1"/>
    <property type="molecule type" value="Genomic_DNA"/>
</dbReference>